<comment type="subcellular location">
    <subcellularLocation>
        <location evidence="1">Nucleus</location>
    </subcellularLocation>
</comment>
<dbReference type="SMART" id="SM01156">
    <property type="entry name" value="DUF1716"/>
    <property type="match status" value="1"/>
</dbReference>
<name>A0A163KQ35_ABSGL</name>
<feature type="compositionally biased region" description="Low complexity" evidence="6">
    <location>
        <begin position="7"/>
        <end position="22"/>
    </location>
</feature>
<dbReference type="Gene3D" id="1.25.10.10">
    <property type="entry name" value="Leucine-rich Repeat Variant"/>
    <property type="match status" value="1"/>
</dbReference>
<protein>
    <recommendedName>
        <fullName evidence="7">Beta-catenin-like protein 1 N-terminal domain-containing protein</fullName>
    </recommendedName>
</protein>
<keyword evidence="5" id="KW-0539">Nucleus</keyword>
<evidence type="ECO:0000313" key="8">
    <source>
        <dbReference type="EMBL" id="SAL95439.1"/>
    </source>
</evidence>
<evidence type="ECO:0000259" key="7">
    <source>
        <dbReference type="SMART" id="SM01156"/>
    </source>
</evidence>
<dbReference type="OrthoDB" id="1898821at2759"/>
<dbReference type="InterPro" id="IPR013180">
    <property type="entry name" value="CTNNBL1_N"/>
</dbReference>
<dbReference type="EMBL" id="LT550334">
    <property type="protein sequence ID" value="SAL95439.1"/>
    <property type="molecule type" value="Genomic_DNA"/>
</dbReference>
<gene>
    <name evidence="8" type="primary">ABSGL_00768.1 scaffold 958</name>
</gene>
<feature type="compositionally biased region" description="Polar residues" evidence="6">
    <location>
        <begin position="42"/>
        <end position="52"/>
    </location>
</feature>
<dbReference type="InParanoid" id="A0A163KQ35"/>
<keyword evidence="3" id="KW-0677">Repeat</keyword>
<feature type="region of interest" description="Disordered" evidence="6">
    <location>
        <begin position="1"/>
        <end position="76"/>
    </location>
</feature>
<evidence type="ECO:0000256" key="3">
    <source>
        <dbReference type="ARBA" id="ARBA00022737"/>
    </source>
</evidence>
<feature type="domain" description="Beta-catenin-like protein 1 N-terminal" evidence="7">
    <location>
        <begin position="269"/>
        <end position="377"/>
    </location>
</feature>
<dbReference type="Proteomes" id="UP000078561">
    <property type="component" value="Unassembled WGS sequence"/>
</dbReference>
<evidence type="ECO:0000256" key="4">
    <source>
        <dbReference type="ARBA" id="ARBA00023054"/>
    </source>
</evidence>
<dbReference type="SUPFAM" id="SSF48371">
    <property type="entry name" value="ARM repeat"/>
    <property type="match status" value="1"/>
</dbReference>
<dbReference type="FunFam" id="1.25.10.10:FF:001136">
    <property type="entry name" value="Beta-catenin-like protein 1"/>
    <property type="match status" value="1"/>
</dbReference>
<reference evidence="8" key="1">
    <citation type="submission" date="2016-04" db="EMBL/GenBank/DDBJ databases">
        <authorList>
            <person name="Evans L.H."/>
            <person name="Alamgir A."/>
            <person name="Owens N."/>
            <person name="Weber N.D."/>
            <person name="Virtaneva K."/>
            <person name="Barbian K."/>
            <person name="Babar A."/>
            <person name="Rosenke K."/>
        </authorList>
    </citation>
    <scope>NUCLEOTIDE SEQUENCE [LARGE SCALE GENOMIC DNA]</scope>
    <source>
        <strain evidence="8">CBS 101.48</strain>
    </source>
</reference>
<evidence type="ECO:0000256" key="6">
    <source>
        <dbReference type="SAM" id="MobiDB-lite"/>
    </source>
</evidence>
<feature type="region of interest" description="Disordered" evidence="6">
    <location>
        <begin position="98"/>
        <end position="244"/>
    </location>
</feature>
<dbReference type="InterPro" id="IPR011989">
    <property type="entry name" value="ARM-like"/>
</dbReference>
<evidence type="ECO:0000256" key="5">
    <source>
        <dbReference type="ARBA" id="ARBA00023242"/>
    </source>
</evidence>
<dbReference type="STRING" id="4829.A0A163KQ35"/>
<keyword evidence="4" id="KW-0175">Coiled coil</keyword>
<evidence type="ECO:0000256" key="2">
    <source>
        <dbReference type="ARBA" id="ARBA00022553"/>
    </source>
</evidence>
<evidence type="ECO:0000256" key="1">
    <source>
        <dbReference type="ARBA" id="ARBA00004123"/>
    </source>
</evidence>
<dbReference type="GO" id="GO:0005681">
    <property type="term" value="C:spliceosomal complex"/>
    <property type="evidence" value="ECO:0007669"/>
    <property type="project" value="TreeGrafter"/>
</dbReference>
<dbReference type="PANTHER" id="PTHR14978:SF0">
    <property type="entry name" value="BETA-CATENIN-LIKE PROTEIN 1"/>
    <property type="match status" value="1"/>
</dbReference>
<dbReference type="Pfam" id="PF08216">
    <property type="entry name" value="CTNNBL"/>
    <property type="match status" value="1"/>
</dbReference>
<dbReference type="OMA" id="MAVHAIC"/>
<proteinExistence type="predicted"/>
<accession>A0A163KQ35</accession>
<dbReference type="PANTHER" id="PTHR14978">
    <property type="entry name" value="BETA-CATENIN-LIKE PROTEIN 1 NUCLEAR ASSOCIATED PROTEIN"/>
    <property type="match status" value="1"/>
</dbReference>
<dbReference type="InterPro" id="IPR039678">
    <property type="entry name" value="CTNNBL1"/>
</dbReference>
<feature type="compositionally biased region" description="Acidic residues" evidence="6">
    <location>
        <begin position="167"/>
        <end position="176"/>
    </location>
</feature>
<dbReference type="InterPro" id="IPR016024">
    <property type="entry name" value="ARM-type_fold"/>
</dbReference>
<dbReference type="FunCoup" id="A0A163KQ35">
    <property type="interactions" value="827"/>
</dbReference>
<keyword evidence="2" id="KW-0597">Phosphoprotein</keyword>
<dbReference type="GO" id="GO:0010467">
    <property type="term" value="P:gene expression"/>
    <property type="evidence" value="ECO:0007669"/>
    <property type="project" value="UniProtKB-ARBA"/>
</dbReference>
<evidence type="ECO:0000313" key="9">
    <source>
        <dbReference type="Proteomes" id="UP000078561"/>
    </source>
</evidence>
<sequence length="792" mass="89831">MAASAHSPSSLGSGSSVPLSSVITSPTTRRPRSKSVGKPSDQRSLARQQTFNKLCGEQAPPPVPPMPTKTTSTPTRRIRKYVSAHDLQKAQQKEYQALQANRQVPLPRHPVRKNRIEDDDDDDIPLADAMRRLPLSPRSPYQGFKSPMSPTRPKQPYYHPNPSLLNDEQDDDDEDLVPIAHLKRTDDPSFLKSAADNGRNKRKMPANPDVDFLDKYQSSSSEPKDKRRALDATPEPTPDDTDLAEADDQFVWNDNDEEGRFFGGGLTHEQSKLLELVDQFDQDDEQDDATNLTTTMVKRMILKFEKAINKNQELRMRYSDDPTKFMESEADLDEEIKHLLVLTQAPHLYSELVQLNSVPSLMSLLSHENTDITIDAIDLIGELLDEDVVVGGDDEDDERVEAAAKGVKLLMDSLLEHELLGLLVQNLDRLDEKEEADRQGIFKILGIVENLLSLDPALAKPMTLDTQLAPWLLKRIQSKEFDSNRGYASEIISILLQENTDARLKFCELEAVDILLRVSSVYKRKDPQEEDEVEMLENFFNAMISLLNEDRAKALFLEGEGIELMLIMLKEKTVARIRAVKVLNYALTGDSEAAQANCRRLVDANGLKAIFPLFMGKGNKKLKKTHKSFVESEDEEHLLCILLSMMRHFTRDDIQRLRLIQKFTQDDYEKVDRLVEMKQQYEERDQHVRTAIENEITNNEELDDLQSEEYYLRRLDAGLFVLQRVCLILGALCAEDQGVAGKVDLLLGRLGQDRAGLMDIIEEETAVLADFVRLRKVAMGVPLNTKKDEQDN</sequence>
<organism evidence="8">
    <name type="scientific">Absidia glauca</name>
    <name type="common">Pin mould</name>
    <dbReference type="NCBI Taxonomy" id="4829"/>
    <lineage>
        <taxon>Eukaryota</taxon>
        <taxon>Fungi</taxon>
        <taxon>Fungi incertae sedis</taxon>
        <taxon>Mucoromycota</taxon>
        <taxon>Mucoromycotina</taxon>
        <taxon>Mucoromycetes</taxon>
        <taxon>Mucorales</taxon>
        <taxon>Cunninghamellaceae</taxon>
        <taxon>Absidia</taxon>
    </lineage>
</organism>
<dbReference type="AlphaFoldDB" id="A0A163KQ35"/>
<keyword evidence="9" id="KW-1185">Reference proteome</keyword>